<protein>
    <submittedName>
        <fullName evidence="2">Uncharacterized protein</fullName>
    </submittedName>
</protein>
<dbReference type="EMBL" id="QNRR01000002">
    <property type="protein sequence ID" value="RBP45715.1"/>
    <property type="molecule type" value="Genomic_DNA"/>
</dbReference>
<gene>
    <name evidence="2" type="ORF">DES53_10297</name>
</gene>
<evidence type="ECO:0000313" key="2">
    <source>
        <dbReference type="EMBL" id="RBP45715.1"/>
    </source>
</evidence>
<feature type="region of interest" description="Disordered" evidence="1">
    <location>
        <begin position="33"/>
        <end position="74"/>
    </location>
</feature>
<dbReference type="Proteomes" id="UP000253426">
    <property type="component" value="Unassembled WGS sequence"/>
</dbReference>
<proteinExistence type="predicted"/>
<name>A0A366HPW8_9BACT</name>
<evidence type="ECO:0000256" key="1">
    <source>
        <dbReference type="SAM" id="MobiDB-lite"/>
    </source>
</evidence>
<comment type="caution">
    <text evidence="2">The sequence shown here is derived from an EMBL/GenBank/DDBJ whole genome shotgun (WGS) entry which is preliminary data.</text>
</comment>
<accession>A0A366HPW8</accession>
<organism evidence="2 3">
    <name type="scientific">Roseimicrobium gellanilyticum</name>
    <dbReference type="NCBI Taxonomy" id="748857"/>
    <lineage>
        <taxon>Bacteria</taxon>
        <taxon>Pseudomonadati</taxon>
        <taxon>Verrucomicrobiota</taxon>
        <taxon>Verrucomicrobiia</taxon>
        <taxon>Verrucomicrobiales</taxon>
        <taxon>Verrucomicrobiaceae</taxon>
        <taxon>Roseimicrobium</taxon>
    </lineage>
</organism>
<evidence type="ECO:0000313" key="3">
    <source>
        <dbReference type="Proteomes" id="UP000253426"/>
    </source>
</evidence>
<dbReference type="RefSeq" id="WP_113957293.1">
    <property type="nucleotide sequence ID" value="NZ_QNRR01000002.1"/>
</dbReference>
<dbReference type="AlphaFoldDB" id="A0A366HPW8"/>
<keyword evidence="3" id="KW-1185">Reference proteome</keyword>
<sequence>MKTRIAAAIFAVAALLTPACEQHSWKETSELFKEHGHGHAEGDHGKEHGDAHGSEKKADSHGAEAAHGEKKAAH</sequence>
<reference evidence="2 3" key="1">
    <citation type="submission" date="2018-06" db="EMBL/GenBank/DDBJ databases">
        <title>Genomic Encyclopedia of Type Strains, Phase IV (KMG-IV): sequencing the most valuable type-strain genomes for metagenomic binning, comparative biology and taxonomic classification.</title>
        <authorList>
            <person name="Goeker M."/>
        </authorList>
    </citation>
    <scope>NUCLEOTIDE SEQUENCE [LARGE SCALE GENOMIC DNA]</scope>
    <source>
        <strain evidence="2 3">DSM 25532</strain>
    </source>
</reference>